<dbReference type="RefSeq" id="WP_386834753.1">
    <property type="nucleotide sequence ID" value="NZ_JBHUNP010000001.1"/>
</dbReference>
<name>A0ABW5QP33_9HYPH</name>
<dbReference type="EMBL" id="JBHUNP010000001">
    <property type="protein sequence ID" value="MFD2649266.1"/>
    <property type="molecule type" value="Genomic_DNA"/>
</dbReference>
<evidence type="ECO:0000313" key="1">
    <source>
        <dbReference type="EMBL" id="MFD2649266.1"/>
    </source>
</evidence>
<evidence type="ECO:0000313" key="2">
    <source>
        <dbReference type="Proteomes" id="UP001597521"/>
    </source>
</evidence>
<protein>
    <submittedName>
        <fullName evidence="1">Uncharacterized protein</fullName>
    </submittedName>
</protein>
<dbReference type="Proteomes" id="UP001597521">
    <property type="component" value="Unassembled WGS sequence"/>
</dbReference>
<accession>A0ABW5QP33</accession>
<organism evidence="1 2">
    <name type="scientific">Devosia albogilva</name>
    <dbReference type="NCBI Taxonomy" id="429726"/>
    <lineage>
        <taxon>Bacteria</taxon>
        <taxon>Pseudomonadati</taxon>
        <taxon>Pseudomonadota</taxon>
        <taxon>Alphaproteobacteria</taxon>
        <taxon>Hyphomicrobiales</taxon>
        <taxon>Devosiaceae</taxon>
        <taxon>Devosia</taxon>
    </lineage>
</organism>
<proteinExistence type="predicted"/>
<keyword evidence="2" id="KW-1185">Reference proteome</keyword>
<reference evidence="2" key="1">
    <citation type="journal article" date="2019" name="Int. J. Syst. Evol. Microbiol.">
        <title>The Global Catalogue of Microorganisms (GCM) 10K type strain sequencing project: providing services to taxonomists for standard genome sequencing and annotation.</title>
        <authorList>
            <consortium name="The Broad Institute Genomics Platform"/>
            <consortium name="The Broad Institute Genome Sequencing Center for Infectious Disease"/>
            <person name="Wu L."/>
            <person name="Ma J."/>
        </authorList>
    </citation>
    <scope>NUCLEOTIDE SEQUENCE [LARGE SCALE GENOMIC DNA]</scope>
    <source>
        <strain evidence="2">CCM 7427</strain>
    </source>
</reference>
<comment type="caution">
    <text evidence="1">The sequence shown here is derived from an EMBL/GenBank/DDBJ whole genome shotgun (WGS) entry which is preliminary data.</text>
</comment>
<sequence length="93" mass="10512">MGQLKMVSQEAVRAILTEDWDPLNVRRFGVTDEYDSYIAEVSALLVQDSSTAAITALLQEIATVRMLVDLPLRRHQDAAEKLRRLAENQAKEQ</sequence>
<gene>
    <name evidence="1" type="ORF">ACFSX5_15880</name>
</gene>